<evidence type="ECO:0000256" key="5">
    <source>
        <dbReference type="ARBA" id="ARBA00022833"/>
    </source>
</evidence>
<evidence type="ECO:0000256" key="10">
    <source>
        <dbReference type="SAM" id="Phobius"/>
    </source>
</evidence>
<comment type="subcellular location">
    <subcellularLocation>
        <location evidence="1">Membrane</location>
        <topology evidence="1">Single-pass membrane protein</topology>
    </subcellularLocation>
</comment>
<dbReference type="Pfam" id="PF13639">
    <property type="entry name" value="zf-RING_2"/>
    <property type="match status" value="1"/>
</dbReference>
<dbReference type="InterPro" id="IPR013083">
    <property type="entry name" value="Znf_RING/FYVE/PHD"/>
</dbReference>
<dbReference type="Gene3D" id="3.30.40.10">
    <property type="entry name" value="Zinc/RING finger domain, C3HC4 (zinc finger)"/>
    <property type="match status" value="1"/>
</dbReference>
<dbReference type="PANTHER" id="PTHR46539">
    <property type="entry name" value="E3 UBIQUITIN-PROTEIN LIGASE ATL42"/>
    <property type="match status" value="1"/>
</dbReference>
<evidence type="ECO:0000256" key="9">
    <source>
        <dbReference type="SAM" id="MobiDB-lite"/>
    </source>
</evidence>
<gene>
    <name evidence="13" type="primary">LOC106478120</name>
</gene>
<keyword evidence="5" id="KW-0862">Zinc</keyword>
<evidence type="ECO:0000256" key="4">
    <source>
        <dbReference type="ARBA" id="ARBA00022771"/>
    </source>
</evidence>
<dbReference type="InterPro" id="IPR001841">
    <property type="entry name" value="Znf_RING"/>
</dbReference>
<protein>
    <submittedName>
        <fullName evidence="13">RING finger protein 150-like isoform X1</fullName>
    </submittedName>
</protein>
<feature type="region of interest" description="Disordered" evidence="9">
    <location>
        <begin position="472"/>
        <end position="505"/>
    </location>
</feature>
<dbReference type="PROSITE" id="PS50089">
    <property type="entry name" value="ZF_RING_2"/>
    <property type="match status" value="1"/>
</dbReference>
<evidence type="ECO:0000259" key="11">
    <source>
        <dbReference type="PROSITE" id="PS50089"/>
    </source>
</evidence>
<feature type="transmembrane region" description="Helical" evidence="10">
    <location>
        <begin position="234"/>
        <end position="257"/>
    </location>
</feature>
<keyword evidence="6 10" id="KW-1133">Transmembrane helix</keyword>
<sequence length="505" mass="57319">MLVQSVPYYLNCKVSWLSCWSWLFKFILILVLIDCFGSFVNCEFTYGYGVQEYTLALINITYTHPLTGRVHSEKSEMGKFNGKIGSADGVVVHVSSNNHTTHDGCNPFDSDITSREPWIALIAHGNCRETIKLQNAMERNASAAVIYTTEFSSFGIKLQHKDGTSMKPNEMGYIRLLLHELIYLPVFDLVSVLISKEDGERIANLVNNGTRVEMHISIGTPNTFRYSNINRTSVLFVSIFFIILMIISLSCLVFYYVQQFRYINAKDILSKRLCHAANKALDKIPIKTLRSEDREANEDFECCAVCIEIFKVAEVVRTLPCKHTFHKSCVDPWLLDQRSCPMCKMDILKYYGLVFTGSQESVLNIDEIDFSHMQDEEEDLESIDVPALQQQHVPSELYLPERQEVRSPCHSISSNLELTLEDFSLYSHVQSPTQSISKASSNSSPAPPFQKDRIFKTDENLFLPVKLMAGSAEQCDRSNNSSSSSQDPLMVTQEKKEVPKEPELV</sequence>
<evidence type="ECO:0000256" key="8">
    <source>
        <dbReference type="PROSITE-ProRule" id="PRU00175"/>
    </source>
</evidence>
<dbReference type="SUPFAM" id="SSF52025">
    <property type="entry name" value="PA domain"/>
    <property type="match status" value="1"/>
</dbReference>
<reference evidence="13" key="1">
    <citation type="submission" date="2025-08" db="UniProtKB">
        <authorList>
            <consortium name="RefSeq"/>
        </authorList>
    </citation>
    <scope>IDENTIFICATION</scope>
    <source>
        <tissue evidence="13">Muscle</tissue>
    </source>
</reference>
<dbReference type="InterPro" id="IPR046450">
    <property type="entry name" value="PA_dom_sf"/>
</dbReference>
<keyword evidence="12" id="KW-1185">Reference proteome</keyword>
<evidence type="ECO:0000256" key="1">
    <source>
        <dbReference type="ARBA" id="ARBA00004167"/>
    </source>
</evidence>
<keyword evidence="2 10" id="KW-0812">Transmembrane</keyword>
<keyword evidence="3" id="KW-0479">Metal-binding</keyword>
<dbReference type="SUPFAM" id="SSF57850">
    <property type="entry name" value="RING/U-box"/>
    <property type="match status" value="1"/>
</dbReference>
<dbReference type="PANTHER" id="PTHR46539:SF23">
    <property type="entry name" value="RING-TYPE DOMAIN-CONTAINING PROTEIN"/>
    <property type="match status" value="1"/>
</dbReference>
<proteinExistence type="predicted"/>
<evidence type="ECO:0000256" key="3">
    <source>
        <dbReference type="ARBA" id="ARBA00022723"/>
    </source>
</evidence>
<dbReference type="SMART" id="SM00184">
    <property type="entry name" value="RING"/>
    <property type="match status" value="1"/>
</dbReference>
<evidence type="ECO:0000256" key="2">
    <source>
        <dbReference type="ARBA" id="ARBA00022692"/>
    </source>
</evidence>
<evidence type="ECO:0000313" key="12">
    <source>
        <dbReference type="Proteomes" id="UP000694941"/>
    </source>
</evidence>
<keyword evidence="7 10" id="KW-0472">Membrane</keyword>
<evidence type="ECO:0000313" key="13">
    <source>
        <dbReference type="RefSeq" id="XP_022237350.1"/>
    </source>
</evidence>
<feature type="transmembrane region" description="Helical" evidence="10">
    <location>
        <begin position="20"/>
        <end position="40"/>
    </location>
</feature>
<dbReference type="RefSeq" id="XP_022237350.1">
    <property type="nucleotide sequence ID" value="XM_022381642.1"/>
</dbReference>
<name>A0ABM1S145_LIMPO</name>
<keyword evidence="4 8" id="KW-0863">Zinc-finger</keyword>
<dbReference type="Proteomes" id="UP000694941">
    <property type="component" value="Unplaced"/>
</dbReference>
<feature type="domain" description="RING-type" evidence="11">
    <location>
        <begin position="303"/>
        <end position="344"/>
    </location>
</feature>
<accession>A0ABM1S145</accession>
<feature type="compositionally biased region" description="Basic and acidic residues" evidence="9">
    <location>
        <begin position="493"/>
        <end position="505"/>
    </location>
</feature>
<dbReference type="Gene3D" id="3.50.30.30">
    <property type="match status" value="1"/>
</dbReference>
<evidence type="ECO:0000256" key="7">
    <source>
        <dbReference type="ARBA" id="ARBA00023136"/>
    </source>
</evidence>
<organism evidence="12 13">
    <name type="scientific">Limulus polyphemus</name>
    <name type="common">Atlantic horseshoe crab</name>
    <dbReference type="NCBI Taxonomy" id="6850"/>
    <lineage>
        <taxon>Eukaryota</taxon>
        <taxon>Metazoa</taxon>
        <taxon>Ecdysozoa</taxon>
        <taxon>Arthropoda</taxon>
        <taxon>Chelicerata</taxon>
        <taxon>Merostomata</taxon>
        <taxon>Xiphosura</taxon>
        <taxon>Limulidae</taxon>
        <taxon>Limulus</taxon>
    </lineage>
</organism>
<evidence type="ECO:0000256" key="6">
    <source>
        <dbReference type="ARBA" id="ARBA00022989"/>
    </source>
</evidence>
<dbReference type="GeneID" id="106478120"/>